<evidence type="ECO:0000313" key="1">
    <source>
        <dbReference type="EMBL" id="KAH7426706.1"/>
    </source>
</evidence>
<dbReference type="SMART" id="SM00028">
    <property type="entry name" value="TPR"/>
    <property type="match status" value="3"/>
</dbReference>
<dbReference type="EMBL" id="CM035415">
    <property type="protein sequence ID" value="KAH7426706.1"/>
    <property type="molecule type" value="Genomic_DNA"/>
</dbReference>
<dbReference type="OrthoDB" id="1917925at2759"/>
<dbReference type="SUPFAM" id="SSF48452">
    <property type="entry name" value="TPR-like"/>
    <property type="match status" value="1"/>
</dbReference>
<dbReference type="PANTHER" id="PTHR47643">
    <property type="entry name" value="TPR DOMAIN PROTEIN (AFU_ORTHOLOGUE AFUA_5G12710)"/>
    <property type="match status" value="1"/>
</dbReference>
<comment type="caution">
    <text evidence="1">The sequence shown here is derived from an EMBL/GenBank/DDBJ whole genome shotgun (WGS) entry which is preliminary data.</text>
</comment>
<proteinExistence type="predicted"/>
<dbReference type="Proteomes" id="UP000825935">
    <property type="component" value="Chromosome 10"/>
</dbReference>
<organism evidence="1 2">
    <name type="scientific">Ceratopteris richardii</name>
    <name type="common">Triangle waterfern</name>
    <dbReference type="NCBI Taxonomy" id="49495"/>
    <lineage>
        <taxon>Eukaryota</taxon>
        <taxon>Viridiplantae</taxon>
        <taxon>Streptophyta</taxon>
        <taxon>Embryophyta</taxon>
        <taxon>Tracheophyta</taxon>
        <taxon>Polypodiopsida</taxon>
        <taxon>Polypodiidae</taxon>
        <taxon>Polypodiales</taxon>
        <taxon>Pteridineae</taxon>
        <taxon>Pteridaceae</taxon>
        <taxon>Parkerioideae</taxon>
        <taxon>Ceratopteris</taxon>
    </lineage>
</organism>
<reference evidence="1" key="1">
    <citation type="submission" date="2021-08" db="EMBL/GenBank/DDBJ databases">
        <title>WGS assembly of Ceratopteris richardii.</title>
        <authorList>
            <person name="Marchant D.B."/>
            <person name="Chen G."/>
            <person name="Jenkins J."/>
            <person name="Shu S."/>
            <person name="Leebens-Mack J."/>
            <person name="Grimwood J."/>
            <person name="Schmutz J."/>
            <person name="Soltis P."/>
            <person name="Soltis D."/>
            <person name="Chen Z.-H."/>
        </authorList>
    </citation>
    <scope>NUCLEOTIDE SEQUENCE</scope>
    <source>
        <strain evidence="1">Whitten #5841</strain>
        <tissue evidence="1">Leaf</tissue>
    </source>
</reference>
<dbReference type="InterPro" id="IPR011990">
    <property type="entry name" value="TPR-like_helical_dom_sf"/>
</dbReference>
<gene>
    <name evidence="1" type="ORF">KP509_10G013400</name>
</gene>
<accession>A0A8T2TYH1</accession>
<evidence type="ECO:0000313" key="2">
    <source>
        <dbReference type="Proteomes" id="UP000825935"/>
    </source>
</evidence>
<protein>
    <submittedName>
        <fullName evidence="1">Uncharacterized protein</fullName>
    </submittedName>
</protein>
<dbReference type="Pfam" id="PF13174">
    <property type="entry name" value="TPR_6"/>
    <property type="match status" value="1"/>
</dbReference>
<dbReference type="AlphaFoldDB" id="A0A8T2TYH1"/>
<dbReference type="Gene3D" id="1.25.40.10">
    <property type="entry name" value="Tetratricopeptide repeat domain"/>
    <property type="match status" value="1"/>
</dbReference>
<keyword evidence="2" id="KW-1185">Reference proteome</keyword>
<dbReference type="PANTHER" id="PTHR47643:SF2">
    <property type="entry name" value="TPR DOMAIN PROTEIN (AFU_ORTHOLOGUE AFUA_5G12710)"/>
    <property type="match status" value="1"/>
</dbReference>
<dbReference type="InterPro" id="IPR053209">
    <property type="entry name" value="Gramillin-biosynth_MTr"/>
</dbReference>
<name>A0A8T2TYH1_CERRI</name>
<sequence length="300" mass="33139">MKVSVQELQRDAILAVHSQGLRRFAQLAGQYVSRLSLNDRRGEVPSTSLESLRSISLSELSVDVVHRGRVLYGTFIVDAFMISSIATVLQDELNPALAVRVAIYNAVSPNASLAIVQNAYPKNARVAIKEPYLKRAADGGLAIRVDIPANVEILDGDACQRSGGKSSFDDPISLKEKGNAFFGEQKWTRAIDCYGRCIRSIVGQGSENENGKLLVIAYSNRAEAFIRLESYFEALTDCEAALSIDSHHTKSEYRKGRALQGLKRFEEAILCFESLLSRHPESREVQDVLDSMKRSCPDQA</sequence>
<dbReference type="InterPro" id="IPR019734">
    <property type="entry name" value="TPR_rpt"/>
</dbReference>